<dbReference type="Gene3D" id="2.60.120.10">
    <property type="entry name" value="Jelly Rolls"/>
    <property type="match status" value="1"/>
</dbReference>
<dbReference type="PANTHER" id="PTHR45651">
    <property type="entry name" value="CYCLIC NUCLEOTIDE-GATED ION CHANNEL 15-RELATED-RELATED"/>
    <property type="match status" value="1"/>
</dbReference>
<keyword evidence="1" id="KW-0813">Transport</keyword>
<dbReference type="InterPro" id="IPR014710">
    <property type="entry name" value="RmlC-like_jellyroll"/>
</dbReference>
<dbReference type="GO" id="GO:0034220">
    <property type="term" value="P:monoatomic ion transmembrane transport"/>
    <property type="evidence" value="ECO:0007669"/>
    <property type="project" value="UniProtKB-KW"/>
</dbReference>
<organism evidence="4 5">
    <name type="scientific">Dillenia turbinata</name>
    <dbReference type="NCBI Taxonomy" id="194707"/>
    <lineage>
        <taxon>Eukaryota</taxon>
        <taxon>Viridiplantae</taxon>
        <taxon>Streptophyta</taxon>
        <taxon>Embryophyta</taxon>
        <taxon>Tracheophyta</taxon>
        <taxon>Spermatophyta</taxon>
        <taxon>Magnoliopsida</taxon>
        <taxon>eudicotyledons</taxon>
        <taxon>Gunneridae</taxon>
        <taxon>Pentapetalae</taxon>
        <taxon>Dilleniales</taxon>
        <taxon>Dilleniaceae</taxon>
        <taxon>Dillenia</taxon>
    </lineage>
</organism>
<dbReference type="EMBL" id="JBAMMX010000014">
    <property type="protein sequence ID" value="KAK6928140.1"/>
    <property type="molecule type" value="Genomic_DNA"/>
</dbReference>
<evidence type="ECO:0000256" key="1">
    <source>
        <dbReference type="ARBA" id="ARBA00023286"/>
    </source>
</evidence>
<name>A0AAN8ZAD9_9MAGN</name>
<keyword evidence="5" id="KW-1185">Reference proteome</keyword>
<dbReference type="InterPro" id="IPR018490">
    <property type="entry name" value="cNMP-bd_dom_sf"/>
</dbReference>
<keyword evidence="1" id="KW-1071">Ligand-gated ion channel</keyword>
<dbReference type="AlphaFoldDB" id="A0AAN8ZAD9"/>
<dbReference type="CDD" id="cd00038">
    <property type="entry name" value="CAP_ED"/>
    <property type="match status" value="1"/>
</dbReference>
<accession>A0AAN8ZAD9</accession>
<gene>
    <name evidence="4" type="ORF">RJ641_006731</name>
</gene>
<dbReference type="PROSITE" id="PS50042">
    <property type="entry name" value="CNMP_BINDING_3"/>
    <property type="match status" value="1"/>
</dbReference>
<dbReference type="Gene3D" id="1.10.287.630">
    <property type="entry name" value="Helix hairpin bin"/>
    <property type="match status" value="1"/>
</dbReference>
<keyword evidence="1" id="KW-0406">Ion transport</keyword>
<evidence type="ECO:0000256" key="2">
    <source>
        <dbReference type="ARBA" id="ARBA00023303"/>
    </source>
</evidence>
<reference evidence="4 5" key="1">
    <citation type="submission" date="2023-12" db="EMBL/GenBank/DDBJ databases">
        <title>A high-quality genome assembly for Dillenia turbinata (Dilleniales).</title>
        <authorList>
            <person name="Chanderbali A."/>
        </authorList>
    </citation>
    <scope>NUCLEOTIDE SEQUENCE [LARGE SCALE GENOMIC DNA]</scope>
    <source>
        <strain evidence="4">LSX21</strain>
        <tissue evidence="4">Leaf</tissue>
    </source>
</reference>
<keyword evidence="2" id="KW-0407">Ion channel</keyword>
<comment type="caution">
    <text evidence="4">The sequence shown here is derived from an EMBL/GenBank/DDBJ whole genome shotgun (WGS) entry which is preliminary data.</text>
</comment>
<sequence length="261" mass="30819">MECVQLNCASNQSCNFTCSEALMLGVVTARERDFQLRNHDNEWWMKRRRLPSSLRKRVQRYELQKWEAVGDDEMDFVKDLPVGLRLDIKRYLCLDLIKKIIKEGDPVRQMVFIVSGHVKSCQGLGKAVFATNFLEQGDFLGDELLTWSLRRPFIERLPSSSSTFVCLDLVEAYGIDADDLRYITNHYRPEFMDRRLKQKARYHSSNWRTWAAITIQCAWRRYRKKTKGLVAPSVKEDSRRESQLRRYVAILLSERPRDHLH</sequence>
<dbReference type="Proteomes" id="UP001370490">
    <property type="component" value="Unassembled WGS sequence"/>
</dbReference>
<dbReference type="SUPFAM" id="SSF51206">
    <property type="entry name" value="cAMP-binding domain-like"/>
    <property type="match status" value="1"/>
</dbReference>
<evidence type="ECO:0000313" key="5">
    <source>
        <dbReference type="Proteomes" id="UP001370490"/>
    </source>
</evidence>
<dbReference type="GO" id="GO:0016020">
    <property type="term" value="C:membrane"/>
    <property type="evidence" value="ECO:0007669"/>
    <property type="project" value="UniProtKB-SubCell"/>
</dbReference>
<dbReference type="InterPro" id="IPR000595">
    <property type="entry name" value="cNMP-bd_dom"/>
</dbReference>
<dbReference type="PANTHER" id="PTHR45651:SF50">
    <property type="entry name" value="CYCLIC NUCLEOTIDE-GATED ION CHANNEL 2"/>
    <property type="match status" value="1"/>
</dbReference>
<evidence type="ECO:0000259" key="3">
    <source>
        <dbReference type="PROSITE" id="PS50042"/>
    </source>
</evidence>
<evidence type="ECO:0000313" key="4">
    <source>
        <dbReference type="EMBL" id="KAK6928140.1"/>
    </source>
</evidence>
<feature type="domain" description="Cyclic nucleotide-binding" evidence="3">
    <location>
        <begin position="100"/>
        <end position="152"/>
    </location>
</feature>
<proteinExistence type="predicted"/>
<protein>
    <recommendedName>
        <fullName evidence="3">Cyclic nucleotide-binding domain-containing protein</fullName>
    </recommendedName>
</protein>